<dbReference type="Gene3D" id="2.60.40.1170">
    <property type="entry name" value="Mu homology domain, subdomain B"/>
    <property type="match status" value="2"/>
</dbReference>
<accession>A0A8H3FZN3</accession>
<dbReference type="InterPro" id="IPR028565">
    <property type="entry name" value="MHD"/>
</dbReference>
<keyword evidence="2 5" id="KW-0813">Transport</keyword>
<evidence type="ECO:0000256" key="6">
    <source>
        <dbReference type="SAM" id="MobiDB-lite"/>
    </source>
</evidence>
<evidence type="ECO:0000256" key="5">
    <source>
        <dbReference type="PIRNR" id="PIRNR005992"/>
    </source>
</evidence>
<evidence type="ECO:0000256" key="2">
    <source>
        <dbReference type="ARBA" id="ARBA00022448"/>
    </source>
</evidence>
<feature type="region of interest" description="Disordered" evidence="6">
    <location>
        <begin position="457"/>
        <end position="489"/>
    </location>
</feature>
<dbReference type="InterPro" id="IPR036168">
    <property type="entry name" value="AP2_Mu_C_sf"/>
</dbReference>
<evidence type="ECO:0000313" key="9">
    <source>
        <dbReference type="Proteomes" id="UP000664534"/>
    </source>
</evidence>
<feature type="domain" description="MHD" evidence="7">
    <location>
        <begin position="193"/>
        <end position="545"/>
    </location>
</feature>
<dbReference type="PIRSF" id="PIRSF005992">
    <property type="entry name" value="Clathrin_mu"/>
    <property type="match status" value="1"/>
</dbReference>
<sequence>MLSNAVEALYIFDQHNESILEHVYRSRPASARAILPLYLAHPTPRPSLIYLPNVNPPTVLFSVLHNNLLFLSPVSTETEPLFVLEFLHRVIDVLEEFIGDPLLATKIEGSYDVVAQLLSEMCDAGSVCNTEPNALRDDVDVSGFLGKLLGGVGLPGSSPALLPSGGLKQQLSLNPTSNGPAIPWRRANVRHTSNELYVDIVESLLVTLAPSGRPLAAFANGSIAFTSKISGVPDLLLTLSASGGKLGMEKAIELPVFHPCVRLARWKERPGELSFVPPDGRFMLAGYEVNLMPSNLDLKTWSNTNLQLPVSIEVSKSLGLTGADFEVRLILSSIFPGASTLAPASRPNLGTRGSGRSTPIFGSSASGPSLSDVVVTIPIPQAVRNITDLRASRGEAYFTPADNVVEWRVPTKDAASAGNATLRCTIVGPLTDDDDDRSDGFAFDVANGEYDDKEETYQSSALDAPKKSAANEQNQSRDQRKVQQNAPLMPSSASVSFNIKGWLASGIKVDGLVLDTRKSRGLGEGVKPYKGVKYLTVSRKGVETRC</sequence>
<dbReference type="OrthoDB" id="870at2759"/>
<reference evidence="8" key="1">
    <citation type="submission" date="2021-03" db="EMBL/GenBank/DDBJ databases">
        <authorList>
            <person name="Tagirdzhanova G."/>
        </authorList>
    </citation>
    <scope>NUCLEOTIDE SEQUENCE</scope>
</reference>
<dbReference type="GO" id="GO:0016192">
    <property type="term" value="P:vesicle-mediated transport"/>
    <property type="evidence" value="ECO:0007669"/>
    <property type="project" value="InterPro"/>
</dbReference>
<proteinExistence type="inferred from homology"/>
<dbReference type="GO" id="GO:0030131">
    <property type="term" value="C:clathrin adaptor complex"/>
    <property type="evidence" value="ECO:0007669"/>
    <property type="project" value="UniProtKB-UniRule"/>
</dbReference>
<protein>
    <recommendedName>
        <fullName evidence="7">MHD domain-containing protein</fullName>
    </recommendedName>
</protein>
<keyword evidence="9" id="KW-1185">Reference proteome</keyword>
<dbReference type="AlphaFoldDB" id="A0A8H3FZN3"/>
<comment type="subcellular location">
    <subcellularLocation>
        <location evidence="1">Endomembrane system</location>
    </subcellularLocation>
</comment>
<name>A0A8H3FZN3_9LECA</name>
<comment type="similarity">
    <text evidence="5">Belongs to the adaptor complexes medium subunit family.</text>
</comment>
<dbReference type="GO" id="GO:0006886">
    <property type="term" value="P:intracellular protein transport"/>
    <property type="evidence" value="ECO:0007669"/>
    <property type="project" value="UniProtKB-UniRule"/>
</dbReference>
<dbReference type="EMBL" id="CAJPDT010000073">
    <property type="protein sequence ID" value="CAF9933942.1"/>
    <property type="molecule type" value="Genomic_DNA"/>
</dbReference>
<organism evidence="8 9">
    <name type="scientific">Imshaugia aleurites</name>
    <dbReference type="NCBI Taxonomy" id="172621"/>
    <lineage>
        <taxon>Eukaryota</taxon>
        <taxon>Fungi</taxon>
        <taxon>Dikarya</taxon>
        <taxon>Ascomycota</taxon>
        <taxon>Pezizomycotina</taxon>
        <taxon>Lecanoromycetes</taxon>
        <taxon>OSLEUM clade</taxon>
        <taxon>Lecanoromycetidae</taxon>
        <taxon>Lecanorales</taxon>
        <taxon>Lecanorineae</taxon>
        <taxon>Parmeliaceae</taxon>
        <taxon>Imshaugia</taxon>
    </lineage>
</organism>
<evidence type="ECO:0000313" key="8">
    <source>
        <dbReference type="EMBL" id="CAF9933942.1"/>
    </source>
</evidence>
<dbReference type="Gene3D" id="3.30.450.60">
    <property type="match status" value="1"/>
</dbReference>
<feature type="region of interest" description="Disordered" evidence="6">
    <location>
        <begin position="345"/>
        <end position="367"/>
    </location>
</feature>
<evidence type="ECO:0000256" key="4">
    <source>
        <dbReference type="ARBA" id="ARBA00023136"/>
    </source>
</evidence>
<evidence type="ECO:0000256" key="3">
    <source>
        <dbReference type="ARBA" id="ARBA00022927"/>
    </source>
</evidence>
<feature type="compositionally biased region" description="Polar residues" evidence="6">
    <location>
        <begin position="354"/>
        <end position="367"/>
    </location>
</feature>
<keyword evidence="4" id="KW-0472">Membrane</keyword>
<evidence type="ECO:0000256" key="1">
    <source>
        <dbReference type="ARBA" id="ARBA00004308"/>
    </source>
</evidence>
<dbReference type="SUPFAM" id="SSF64356">
    <property type="entry name" value="SNARE-like"/>
    <property type="match status" value="1"/>
</dbReference>
<comment type="caution">
    <text evidence="8">The sequence shown here is derived from an EMBL/GenBank/DDBJ whole genome shotgun (WGS) entry which is preliminary data.</text>
</comment>
<dbReference type="PROSITE" id="PS51072">
    <property type="entry name" value="MHD"/>
    <property type="match status" value="1"/>
</dbReference>
<gene>
    <name evidence="8" type="ORF">IMSHALPRED_009530</name>
</gene>
<dbReference type="PANTHER" id="PTHR10529">
    <property type="entry name" value="AP COMPLEX SUBUNIT MU"/>
    <property type="match status" value="1"/>
</dbReference>
<dbReference type="Pfam" id="PF00928">
    <property type="entry name" value="Adap_comp_sub"/>
    <property type="match status" value="1"/>
</dbReference>
<dbReference type="GO" id="GO:0012505">
    <property type="term" value="C:endomembrane system"/>
    <property type="evidence" value="ECO:0007669"/>
    <property type="project" value="UniProtKB-SubCell"/>
</dbReference>
<keyword evidence="3 5" id="KW-0653">Protein transport</keyword>
<dbReference type="InterPro" id="IPR001392">
    <property type="entry name" value="Clathrin_mu"/>
</dbReference>
<dbReference type="InterPro" id="IPR050431">
    <property type="entry name" value="Adaptor_comp_med_subunit"/>
</dbReference>
<dbReference type="InterPro" id="IPR011012">
    <property type="entry name" value="Longin-like_dom_sf"/>
</dbReference>
<dbReference type="Proteomes" id="UP000664534">
    <property type="component" value="Unassembled WGS sequence"/>
</dbReference>
<dbReference type="SUPFAM" id="SSF49447">
    <property type="entry name" value="Second domain of Mu2 adaptin subunit (ap50) of ap2 adaptor"/>
    <property type="match status" value="1"/>
</dbReference>
<dbReference type="CDD" id="cd14837">
    <property type="entry name" value="AP3_Mu_N"/>
    <property type="match status" value="1"/>
</dbReference>
<evidence type="ECO:0000259" key="7">
    <source>
        <dbReference type="PROSITE" id="PS51072"/>
    </source>
</evidence>